<keyword evidence="8" id="KW-1185">Reference proteome</keyword>
<name>A0A9P0MWK9_NEZVI</name>
<proteinExistence type="predicted"/>
<feature type="domain" description="TMEM205-like" evidence="6">
    <location>
        <begin position="92"/>
        <end position="186"/>
    </location>
</feature>
<keyword evidence="2 5" id="KW-0812">Transmembrane</keyword>
<evidence type="ECO:0000313" key="7">
    <source>
        <dbReference type="EMBL" id="CAH1406316.1"/>
    </source>
</evidence>
<dbReference type="GO" id="GO:0016020">
    <property type="term" value="C:membrane"/>
    <property type="evidence" value="ECO:0007669"/>
    <property type="project" value="UniProtKB-SubCell"/>
</dbReference>
<comment type="subcellular location">
    <subcellularLocation>
        <location evidence="1">Membrane</location>
    </subcellularLocation>
</comment>
<protein>
    <recommendedName>
        <fullName evidence="6">TMEM205-like domain-containing protein</fullName>
    </recommendedName>
</protein>
<dbReference type="EMBL" id="OV725082">
    <property type="protein sequence ID" value="CAH1406316.1"/>
    <property type="molecule type" value="Genomic_DNA"/>
</dbReference>
<evidence type="ECO:0000313" key="8">
    <source>
        <dbReference type="Proteomes" id="UP001152798"/>
    </source>
</evidence>
<sequence length="259" mass="29382">MCATSKCNCSELKTDILGRSVSAQRRMLESWSSFVDRTSHNENFKRVLESSQPVHLLAVVIIILAFSTLIPSDHHNLEDQGKSTFTFFAYILATSLHAGAQFWMTFISGLSLYFSLPRHAFGDVQKVLFPRYFTFNSLLSAVTLLTFTHLQSHMDWTLRHYIQVGALLCCFLSEALSRLYIAPEVVLQMKKVRKIELTVEGVGQEIGRHKPGVLASCPEYISTYSVFRKLHMKMAIVNVFTMACSTVHLLYLSQSIKFV</sequence>
<dbReference type="Pfam" id="PF13664">
    <property type="entry name" value="DUF4149"/>
    <property type="match status" value="1"/>
</dbReference>
<dbReference type="PANTHER" id="PTHR23241:SF102">
    <property type="entry name" value="LD23009P"/>
    <property type="match status" value="1"/>
</dbReference>
<feature type="transmembrane region" description="Helical" evidence="5">
    <location>
        <begin position="128"/>
        <end position="148"/>
    </location>
</feature>
<dbReference type="OrthoDB" id="1641132at2759"/>
<dbReference type="InterPro" id="IPR053009">
    <property type="entry name" value="Xanthocillin_Biosynth-Assoc"/>
</dbReference>
<feature type="transmembrane region" description="Helical" evidence="5">
    <location>
        <begin position="87"/>
        <end position="116"/>
    </location>
</feature>
<accession>A0A9P0MWK9</accession>
<feature type="transmembrane region" description="Helical" evidence="5">
    <location>
        <begin position="160"/>
        <end position="181"/>
    </location>
</feature>
<evidence type="ECO:0000259" key="6">
    <source>
        <dbReference type="Pfam" id="PF13664"/>
    </source>
</evidence>
<feature type="transmembrane region" description="Helical" evidence="5">
    <location>
        <begin position="235"/>
        <end position="253"/>
    </location>
</feature>
<keyword evidence="4 5" id="KW-0472">Membrane</keyword>
<evidence type="ECO:0000256" key="1">
    <source>
        <dbReference type="ARBA" id="ARBA00004370"/>
    </source>
</evidence>
<dbReference type="PANTHER" id="PTHR23241">
    <property type="entry name" value="LATE EMBRYOGENESIS ABUNDANT PLANTS LEA-RELATED"/>
    <property type="match status" value="1"/>
</dbReference>
<reference evidence="7" key="1">
    <citation type="submission" date="2022-01" db="EMBL/GenBank/DDBJ databases">
        <authorList>
            <person name="King R."/>
        </authorList>
    </citation>
    <scope>NUCLEOTIDE SEQUENCE</scope>
</reference>
<dbReference type="InterPro" id="IPR025423">
    <property type="entry name" value="TMEM205-like"/>
</dbReference>
<feature type="transmembrane region" description="Helical" evidence="5">
    <location>
        <begin position="54"/>
        <end position="72"/>
    </location>
</feature>
<evidence type="ECO:0000256" key="2">
    <source>
        <dbReference type="ARBA" id="ARBA00022692"/>
    </source>
</evidence>
<dbReference type="AlphaFoldDB" id="A0A9P0MWK9"/>
<organism evidence="7 8">
    <name type="scientific">Nezara viridula</name>
    <name type="common">Southern green stink bug</name>
    <name type="synonym">Cimex viridulus</name>
    <dbReference type="NCBI Taxonomy" id="85310"/>
    <lineage>
        <taxon>Eukaryota</taxon>
        <taxon>Metazoa</taxon>
        <taxon>Ecdysozoa</taxon>
        <taxon>Arthropoda</taxon>
        <taxon>Hexapoda</taxon>
        <taxon>Insecta</taxon>
        <taxon>Pterygota</taxon>
        <taxon>Neoptera</taxon>
        <taxon>Paraneoptera</taxon>
        <taxon>Hemiptera</taxon>
        <taxon>Heteroptera</taxon>
        <taxon>Panheteroptera</taxon>
        <taxon>Pentatomomorpha</taxon>
        <taxon>Pentatomoidea</taxon>
        <taxon>Pentatomidae</taxon>
        <taxon>Pentatominae</taxon>
        <taxon>Nezara</taxon>
    </lineage>
</organism>
<keyword evidence="3 5" id="KW-1133">Transmembrane helix</keyword>
<evidence type="ECO:0000256" key="5">
    <source>
        <dbReference type="SAM" id="Phobius"/>
    </source>
</evidence>
<evidence type="ECO:0000256" key="3">
    <source>
        <dbReference type="ARBA" id="ARBA00022989"/>
    </source>
</evidence>
<gene>
    <name evidence="7" type="ORF">NEZAVI_LOCUS14287</name>
</gene>
<evidence type="ECO:0000256" key="4">
    <source>
        <dbReference type="ARBA" id="ARBA00023136"/>
    </source>
</evidence>
<dbReference type="Proteomes" id="UP001152798">
    <property type="component" value="Chromosome 6"/>
</dbReference>